<organism evidence="1 2">
    <name type="scientific">Pedobacter africanus</name>
    <dbReference type="NCBI Taxonomy" id="151894"/>
    <lineage>
        <taxon>Bacteria</taxon>
        <taxon>Pseudomonadati</taxon>
        <taxon>Bacteroidota</taxon>
        <taxon>Sphingobacteriia</taxon>
        <taxon>Sphingobacteriales</taxon>
        <taxon>Sphingobacteriaceae</taxon>
        <taxon>Pedobacter</taxon>
    </lineage>
</organism>
<proteinExistence type="predicted"/>
<comment type="caution">
    <text evidence="1">The sequence shown here is derived from an EMBL/GenBank/DDBJ whole genome shotgun (WGS) entry which is preliminary data.</text>
</comment>
<dbReference type="Proteomes" id="UP001246858">
    <property type="component" value="Unassembled WGS sequence"/>
</dbReference>
<gene>
    <name evidence="1" type="ORF">J2X78_000088</name>
</gene>
<dbReference type="EMBL" id="JAVDTF010000001">
    <property type="protein sequence ID" value="MDR6781536.1"/>
    <property type="molecule type" value="Genomic_DNA"/>
</dbReference>
<name>A0ACC6KQQ4_9SPHI</name>
<reference evidence="1" key="1">
    <citation type="submission" date="2023-07" db="EMBL/GenBank/DDBJ databases">
        <title>Sorghum-associated microbial communities from plants grown in Nebraska, USA.</title>
        <authorList>
            <person name="Schachtman D."/>
        </authorList>
    </citation>
    <scope>NUCLEOTIDE SEQUENCE</scope>
    <source>
        <strain evidence="1">2697</strain>
    </source>
</reference>
<accession>A0ACC6KQQ4</accession>
<evidence type="ECO:0000313" key="2">
    <source>
        <dbReference type="Proteomes" id="UP001246858"/>
    </source>
</evidence>
<sequence>MKRYLLTVCCIMGMLRCMAQEGYTLKVKVNNFKNYTPYIAYAANGKYVIDTAYIRENGWMVFKGKVSEPVVASFGLRRNPATVIINGRGMIPGPALQFFLTNERIQAEGDADEIYMAKITGGTANAEWASVKPKLNGLTRQNWTTLKSAYDNFKPGDDSVAFKKAYKLRAENSAKEEQLKLDFMKKNPGSLVSMYFLSGMQNSLSFEELKTTYAKLGSAHKNSSFAKAIAGKIANMEATAIGKQAVPIQKKDINGQPVNLETLKGKYVLIDFWGSWCGPCRASHPHLKALYAKYKADGFEILGIAQEQGQTLESSRKAWIKAIEEDKIDWIQVLNNEGLEQFDAVKSYGVTAFPTKILLDKEGKIIARNVGDGSEIDAKLKEIFGK</sequence>
<evidence type="ECO:0000313" key="1">
    <source>
        <dbReference type="EMBL" id="MDR6781536.1"/>
    </source>
</evidence>
<protein>
    <submittedName>
        <fullName evidence="1">Thiol-disulfide isomerase/thioredoxin</fullName>
    </submittedName>
</protein>
<keyword evidence="2" id="KW-1185">Reference proteome</keyword>
<keyword evidence="1" id="KW-0413">Isomerase</keyword>